<dbReference type="KEGG" id="mbe:MBM_00701"/>
<name>K1XM41_MARBU</name>
<dbReference type="InParanoid" id="K1XM41"/>
<feature type="region of interest" description="Disordered" evidence="1">
    <location>
        <begin position="132"/>
        <end position="151"/>
    </location>
</feature>
<protein>
    <submittedName>
        <fullName evidence="2">Uncharacterized protein</fullName>
    </submittedName>
</protein>
<dbReference type="EMBL" id="JH921428">
    <property type="protein sequence ID" value="EKD21588.1"/>
    <property type="molecule type" value="Genomic_DNA"/>
</dbReference>
<gene>
    <name evidence="2" type="ORF">MBM_00701</name>
</gene>
<keyword evidence="3" id="KW-1185">Reference proteome</keyword>
<reference evidence="2 3" key="1">
    <citation type="journal article" date="2012" name="BMC Genomics">
        <title>Sequencing the genome of Marssonina brunnea reveals fungus-poplar co-evolution.</title>
        <authorList>
            <person name="Zhu S."/>
            <person name="Cao Y.-Z."/>
            <person name="Jiang C."/>
            <person name="Tan B.-Y."/>
            <person name="Wang Z."/>
            <person name="Feng S."/>
            <person name="Zhang L."/>
            <person name="Su X.-H."/>
            <person name="Brejova B."/>
            <person name="Vinar T."/>
            <person name="Xu M."/>
            <person name="Wang M.-X."/>
            <person name="Zhang S.-G."/>
            <person name="Huang M.-R."/>
            <person name="Wu R."/>
            <person name="Zhou Y."/>
        </authorList>
    </citation>
    <scope>NUCLEOTIDE SEQUENCE [LARGE SCALE GENOMIC DNA]</scope>
    <source>
        <strain evidence="2 3">MB_m1</strain>
    </source>
</reference>
<evidence type="ECO:0000313" key="2">
    <source>
        <dbReference type="EMBL" id="EKD21588.1"/>
    </source>
</evidence>
<dbReference type="OrthoDB" id="3532183at2759"/>
<dbReference type="Proteomes" id="UP000006753">
    <property type="component" value="Unassembled WGS sequence"/>
</dbReference>
<feature type="compositionally biased region" description="Pro residues" evidence="1">
    <location>
        <begin position="136"/>
        <end position="148"/>
    </location>
</feature>
<sequence>MAPSRDLRSPRAGSSSPPPIPPISSGRSARRPSAVVAPLNLGKIRKTRAEATQKQRPDPLALLRASHPPETRADHVDEHAAADEHSPAQSEMSLIDQEIREILEASHSELQSRLGNAVSTSEADAIRKHLEFATPPNSPANPGSPPLSPNSRRLRERLQCDTYQSLIASDGQLRLYLGNLQGMKEWWTANKKAWATRKSEYNTIQHQILYLLDQQDQLGQHDIYASQIKQQERELVPLAKWFVKNKLIMKQVWLNFKRLETATRTVSRGGPPAPQRPRSGLSWTRADRAPETFTYEVPPKNDDVRTFPWYRTGLEFWVTPALAELTQRKRALQQDRANNLEIQDRSNEIIRGLEREIRSHERLCNDRDEMVQNQVHVLRQARAAGYRDDVETLEGHRSREMEQEAEHHRELKSLLLAQQTKSYESYINNDTIVDHQSRNDLVVKILKWMSDLAATTRYREDIPEEVNHPQSINYIYKTCFFHDRKSTLLARLDDLVVEGDLSVQQRSEIFELLAAHHESISVYNPWLVTAKDPSRYSKDDFRDLGNLFQKECDDFESFLARARKIGEGKDVPTKLPRERHGERIPRTTIQSMLGPVAPMFGSKMALEDAIRLLEERPMIPTAPMIGEGRFGESPDNWATLLAQFFTSPDIFPLLDVFHPDDCAGWTRAEFSKLVNDRLSFSPGLSPLVPKKVLEAFLVYSHRAGQLFRISPITGKVFLVPDGWETCTEQGVQGPPRRLPFALSRRPPGIHDAEGIIRRWMYRLCVERGSRITAATLLEEIRTKMVQPLPAEVFQTYLCDWFLYGRFFVSSGSDSTAEMRKPLSAQLLIMVENGWDLPRTWDLAPLKSRGLTPAKWARIRNDTLRADLPGLLSGRGRGDQRAADEAEVYHVVYGAALRCDVTRHDFHLFLRLCNEREELLRLGRDGKVAILGHHWDADVWPAWMRANQ</sequence>
<organism evidence="2 3">
    <name type="scientific">Marssonina brunnea f. sp. multigermtubi (strain MB_m1)</name>
    <name type="common">Marssonina leaf spot fungus</name>
    <dbReference type="NCBI Taxonomy" id="1072389"/>
    <lineage>
        <taxon>Eukaryota</taxon>
        <taxon>Fungi</taxon>
        <taxon>Dikarya</taxon>
        <taxon>Ascomycota</taxon>
        <taxon>Pezizomycotina</taxon>
        <taxon>Leotiomycetes</taxon>
        <taxon>Helotiales</taxon>
        <taxon>Drepanopezizaceae</taxon>
        <taxon>Drepanopeziza</taxon>
    </lineage>
</organism>
<feature type="region of interest" description="Disordered" evidence="1">
    <location>
        <begin position="264"/>
        <end position="284"/>
    </location>
</feature>
<dbReference type="AlphaFoldDB" id="K1XM41"/>
<feature type="compositionally biased region" description="Low complexity" evidence="1">
    <location>
        <begin position="23"/>
        <end position="38"/>
    </location>
</feature>
<accession>K1XM41</accession>
<dbReference type="HOGENOM" id="CLU_310577_0_0_1"/>
<evidence type="ECO:0000313" key="3">
    <source>
        <dbReference type="Proteomes" id="UP000006753"/>
    </source>
</evidence>
<proteinExistence type="predicted"/>
<feature type="compositionally biased region" description="Basic and acidic residues" evidence="1">
    <location>
        <begin position="67"/>
        <end position="86"/>
    </location>
</feature>
<feature type="compositionally biased region" description="Basic and acidic residues" evidence="1">
    <location>
        <begin position="47"/>
        <end position="57"/>
    </location>
</feature>
<evidence type="ECO:0000256" key="1">
    <source>
        <dbReference type="SAM" id="MobiDB-lite"/>
    </source>
</evidence>
<dbReference type="GeneID" id="18756636"/>
<dbReference type="RefSeq" id="XP_007288590.1">
    <property type="nucleotide sequence ID" value="XM_007288528.1"/>
</dbReference>
<feature type="region of interest" description="Disordered" evidence="1">
    <location>
        <begin position="1"/>
        <end position="91"/>
    </location>
</feature>